<protein>
    <recommendedName>
        <fullName evidence="1">Non-structural maintenance of chromosomes element 4</fullName>
    </recommendedName>
</protein>
<dbReference type="EMBL" id="AP014958">
    <property type="protein sequence ID" value="BAS77438.1"/>
    <property type="molecule type" value="Genomic_DNA"/>
</dbReference>
<keyword evidence="1" id="KW-0233">DNA recombination</keyword>
<dbReference type="GO" id="GO:0005634">
    <property type="term" value="C:nucleus"/>
    <property type="evidence" value="ECO:0007669"/>
    <property type="project" value="UniProtKB-SubCell"/>
</dbReference>
<evidence type="ECO:0000313" key="3">
    <source>
        <dbReference type="Proteomes" id="UP000059680"/>
    </source>
</evidence>
<keyword evidence="3" id="KW-1185">Reference proteome</keyword>
<dbReference type="PANTHER" id="PTHR16140">
    <property type="entry name" value="NON-STRUCTURAL MAINTENANCE OF CHROMOSOMES ELEMENT 4"/>
    <property type="match status" value="1"/>
</dbReference>
<comment type="subunit">
    <text evidence="1">Component of the SMC5-SMC6 complex.</text>
</comment>
<comment type="similarity">
    <text evidence="1">Belongs to the NSE4 family.</text>
</comment>
<dbReference type="InterPro" id="IPR027786">
    <property type="entry name" value="Nse4/EID"/>
</dbReference>
<organism evidence="2 3">
    <name type="scientific">Oryza sativa subsp. japonica</name>
    <name type="common">Rice</name>
    <dbReference type="NCBI Taxonomy" id="39947"/>
    <lineage>
        <taxon>Eukaryota</taxon>
        <taxon>Viridiplantae</taxon>
        <taxon>Streptophyta</taxon>
        <taxon>Embryophyta</taxon>
        <taxon>Tracheophyta</taxon>
        <taxon>Spermatophyta</taxon>
        <taxon>Magnoliopsida</taxon>
        <taxon>Liliopsida</taxon>
        <taxon>Poales</taxon>
        <taxon>Poaceae</taxon>
        <taxon>BOP clade</taxon>
        <taxon>Oryzoideae</taxon>
        <taxon>Oryzeae</taxon>
        <taxon>Oryzinae</taxon>
        <taxon>Oryza</taxon>
        <taxon>Oryza sativa</taxon>
    </lineage>
</organism>
<dbReference type="Gramene" id="Os02t0194300-01">
    <property type="protein sequence ID" value="Os02t0194300-01"/>
    <property type="gene ID" value="Os02g0194300"/>
</dbReference>
<comment type="subcellular location">
    <subcellularLocation>
        <location evidence="1">Nucleus</location>
    </subcellularLocation>
</comment>
<dbReference type="Proteomes" id="UP000059680">
    <property type="component" value="Chromosome 2"/>
</dbReference>
<accession>A0A0P0VFZ5</accession>
<dbReference type="InParanoid" id="A0A0P0VFZ5"/>
<dbReference type="GO" id="GO:0030915">
    <property type="term" value="C:Smc5-Smc6 complex"/>
    <property type="evidence" value="ECO:0007669"/>
    <property type="project" value="UniProtKB-UniRule"/>
</dbReference>
<dbReference type="PaxDb" id="39947-A0A0P0VFZ5"/>
<sequence length="109" mass="12432">MAEGSSGGGGRQQQQGVAERRLLRSRYLAVKNLISDEKDDMARAGSDTFAAIITQVDCLHELGIRNPPPLSPLLNRVFFCSLMWLSLPWTRCFRFVLHLSHRLERHRDI</sequence>
<gene>
    <name evidence="2" type="ordered locus">Os02g0194300</name>
    <name evidence="2" type="ORF">OSNPB_020194300</name>
</gene>
<keyword evidence="1" id="KW-0539">Nucleus</keyword>
<dbReference type="GO" id="GO:0006310">
    <property type="term" value="P:DNA recombination"/>
    <property type="evidence" value="ECO:0007669"/>
    <property type="project" value="UniProtKB-UniRule"/>
</dbReference>
<name>A0A0P0VFZ5_ORYSJ</name>
<reference evidence="3" key="1">
    <citation type="journal article" date="2005" name="Nature">
        <title>The map-based sequence of the rice genome.</title>
        <authorList>
            <consortium name="International rice genome sequencing project (IRGSP)"/>
            <person name="Matsumoto T."/>
            <person name="Wu J."/>
            <person name="Kanamori H."/>
            <person name="Katayose Y."/>
            <person name="Fujisawa M."/>
            <person name="Namiki N."/>
            <person name="Mizuno H."/>
            <person name="Yamamoto K."/>
            <person name="Antonio B.A."/>
            <person name="Baba T."/>
            <person name="Sakata K."/>
            <person name="Nagamura Y."/>
            <person name="Aoki H."/>
            <person name="Arikawa K."/>
            <person name="Arita K."/>
            <person name="Bito T."/>
            <person name="Chiden Y."/>
            <person name="Fujitsuka N."/>
            <person name="Fukunaka R."/>
            <person name="Hamada M."/>
            <person name="Harada C."/>
            <person name="Hayashi A."/>
            <person name="Hijishita S."/>
            <person name="Honda M."/>
            <person name="Hosokawa S."/>
            <person name="Ichikawa Y."/>
            <person name="Idonuma A."/>
            <person name="Iijima M."/>
            <person name="Ikeda M."/>
            <person name="Ikeno M."/>
            <person name="Ito K."/>
            <person name="Ito S."/>
            <person name="Ito T."/>
            <person name="Ito Y."/>
            <person name="Ito Y."/>
            <person name="Iwabuchi A."/>
            <person name="Kamiya K."/>
            <person name="Karasawa W."/>
            <person name="Kurita K."/>
            <person name="Katagiri S."/>
            <person name="Kikuta A."/>
            <person name="Kobayashi H."/>
            <person name="Kobayashi N."/>
            <person name="Machita K."/>
            <person name="Maehara T."/>
            <person name="Masukawa M."/>
            <person name="Mizubayashi T."/>
            <person name="Mukai Y."/>
            <person name="Nagasaki H."/>
            <person name="Nagata Y."/>
            <person name="Naito S."/>
            <person name="Nakashima M."/>
            <person name="Nakama Y."/>
            <person name="Nakamichi Y."/>
            <person name="Nakamura M."/>
            <person name="Meguro A."/>
            <person name="Negishi M."/>
            <person name="Ohta I."/>
            <person name="Ohta T."/>
            <person name="Okamoto M."/>
            <person name="Ono N."/>
            <person name="Saji S."/>
            <person name="Sakaguchi M."/>
            <person name="Sakai K."/>
            <person name="Shibata M."/>
            <person name="Shimokawa T."/>
            <person name="Song J."/>
            <person name="Takazaki Y."/>
            <person name="Terasawa K."/>
            <person name="Tsugane M."/>
            <person name="Tsuji K."/>
            <person name="Ueda S."/>
            <person name="Waki K."/>
            <person name="Yamagata H."/>
            <person name="Yamamoto M."/>
            <person name="Yamamoto S."/>
            <person name="Yamane H."/>
            <person name="Yoshiki S."/>
            <person name="Yoshihara R."/>
            <person name="Yukawa K."/>
            <person name="Zhong H."/>
            <person name="Yano M."/>
            <person name="Yuan Q."/>
            <person name="Ouyang S."/>
            <person name="Liu J."/>
            <person name="Jones K.M."/>
            <person name="Gansberger K."/>
            <person name="Moffat K."/>
            <person name="Hill J."/>
            <person name="Bera J."/>
            <person name="Fadrosh D."/>
            <person name="Jin S."/>
            <person name="Johri S."/>
            <person name="Kim M."/>
            <person name="Overton L."/>
            <person name="Reardon M."/>
            <person name="Tsitrin T."/>
            <person name="Vuong H."/>
            <person name="Weaver B."/>
            <person name="Ciecko A."/>
            <person name="Tallon L."/>
            <person name="Jackson J."/>
            <person name="Pai G."/>
            <person name="Aken S.V."/>
            <person name="Utterback T."/>
            <person name="Reidmuller S."/>
            <person name="Feldblyum T."/>
            <person name="Hsiao J."/>
            <person name="Zismann V."/>
            <person name="Iobst S."/>
            <person name="de Vazeille A.R."/>
            <person name="Buell C.R."/>
            <person name="Ying K."/>
            <person name="Li Y."/>
            <person name="Lu T."/>
            <person name="Huang Y."/>
            <person name="Zhao Q."/>
            <person name="Feng Q."/>
            <person name="Zhang L."/>
            <person name="Zhu J."/>
            <person name="Weng Q."/>
            <person name="Mu J."/>
            <person name="Lu Y."/>
            <person name="Fan D."/>
            <person name="Liu Y."/>
            <person name="Guan J."/>
            <person name="Zhang Y."/>
            <person name="Yu S."/>
            <person name="Liu X."/>
            <person name="Zhang Y."/>
            <person name="Hong G."/>
            <person name="Han B."/>
            <person name="Choisne N."/>
            <person name="Demange N."/>
            <person name="Orjeda G."/>
            <person name="Samain S."/>
            <person name="Cattolico L."/>
            <person name="Pelletier E."/>
            <person name="Couloux A."/>
            <person name="Segurens B."/>
            <person name="Wincker P."/>
            <person name="D'Hont A."/>
            <person name="Scarpelli C."/>
            <person name="Weissenbach J."/>
            <person name="Salanoubat M."/>
            <person name="Quetier F."/>
            <person name="Yu Y."/>
            <person name="Kim H.R."/>
            <person name="Rambo T."/>
            <person name="Currie J."/>
            <person name="Collura K."/>
            <person name="Luo M."/>
            <person name="Yang T."/>
            <person name="Ammiraju J.S.S."/>
            <person name="Engler F."/>
            <person name="Soderlund C."/>
            <person name="Wing R.A."/>
            <person name="Palmer L.E."/>
            <person name="de la Bastide M."/>
            <person name="Spiegel L."/>
            <person name="Nascimento L."/>
            <person name="Zutavern T."/>
            <person name="O'Shaughnessy A."/>
            <person name="Dike S."/>
            <person name="Dedhia N."/>
            <person name="Preston R."/>
            <person name="Balija V."/>
            <person name="McCombie W.R."/>
            <person name="Chow T."/>
            <person name="Chen H."/>
            <person name="Chung M."/>
            <person name="Chen C."/>
            <person name="Shaw J."/>
            <person name="Wu H."/>
            <person name="Hsiao K."/>
            <person name="Chao Y."/>
            <person name="Chu M."/>
            <person name="Cheng C."/>
            <person name="Hour A."/>
            <person name="Lee P."/>
            <person name="Lin S."/>
            <person name="Lin Y."/>
            <person name="Liou J."/>
            <person name="Liu S."/>
            <person name="Hsing Y."/>
            <person name="Raghuvanshi S."/>
            <person name="Mohanty A."/>
            <person name="Bharti A.K."/>
            <person name="Gaur A."/>
            <person name="Gupta V."/>
            <person name="Kumar D."/>
            <person name="Ravi V."/>
            <person name="Vij S."/>
            <person name="Kapur A."/>
            <person name="Khurana P."/>
            <person name="Khurana P."/>
            <person name="Khurana J.P."/>
            <person name="Tyagi A.K."/>
            <person name="Gaikwad K."/>
            <person name="Singh A."/>
            <person name="Dalal V."/>
            <person name="Srivastava S."/>
            <person name="Dixit A."/>
            <person name="Pal A.K."/>
            <person name="Ghazi I.A."/>
            <person name="Yadav M."/>
            <person name="Pandit A."/>
            <person name="Bhargava A."/>
            <person name="Sureshbabu K."/>
            <person name="Batra K."/>
            <person name="Sharma T.R."/>
            <person name="Mohapatra T."/>
            <person name="Singh N.K."/>
            <person name="Messing J."/>
            <person name="Nelson A.B."/>
            <person name="Fuks G."/>
            <person name="Kavchok S."/>
            <person name="Keizer G."/>
            <person name="Linton E."/>
            <person name="Llaca V."/>
            <person name="Song R."/>
            <person name="Tanyolac B."/>
            <person name="Young S."/>
            <person name="Ho-Il K."/>
            <person name="Hahn J.H."/>
            <person name="Sangsakoo G."/>
            <person name="Vanavichit A."/>
            <person name="de Mattos Luiz.A.T."/>
            <person name="Zimmer P.D."/>
            <person name="Malone G."/>
            <person name="Dellagostin O."/>
            <person name="de Oliveira A.C."/>
            <person name="Bevan M."/>
            <person name="Bancroft I."/>
            <person name="Minx P."/>
            <person name="Cordum H."/>
            <person name="Wilson R."/>
            <person name="Cheng Z."/>
            <person name="Jin W."/>
            <person name="Jiang J."/>
            <person name="Leong S.A."/>
            <person name="Iwama H."/>
            <person name="Gojobori T."/>
            <person name="Itoh T."/>
            <person name="Niimura Y."/>
            <person name="Fujii Y."/>
            <person name="Habara T."/>
            <person name="Sakai H."/>
            <person name="Sato Y."/>
            <person name="Wilson G."/>
            <person name="Kumar K."/>
            <person name="McCouch S."/>
            <person name="Juretic N."/>
            <person name="Hoen D."/>
            <person name="Wright S."/>
            <person name="Bruskiewich R."/>
            <person name="Bureau T."/>
            <person name="Miyao A."/>
            <person name="Hirochika H."/>
            <person name="Nishikawa T."/>
            <person name="Kadowaki K."/>
            <person name="Sugiura M."/>
            <person name="Burr B."/>
            <person name="Sasaki T."/>
        </authorList>
    </citation>
    <scope>NUCLEOTIDE SEQUENCE [LARGE SCALE GENOMIC DNA]</scope>
    <source>
        <strain evidence="3">cv. Nipponbare</strain>
    </source>
</reference>
<dbReference type="STRING" id="39947.A0A0P0VFZ5"/>
<keyword evidence="1" id="KW-0234">DNA repair</keyword>
<dbReference type="SMR" id="A0A0P0VFZ5"/>
<dbReference type="GO" id="GO:0006281">
    <property type="term" value="P:DNA repair"/>
    <property type="evidence" value="ECO:0007669"/>
    <property type="project" value="UniProtKB-UniRule"/>
</dbReference>
<dbReference type="AlphaFoldDB" id="A0A0P0VFZ5"/>
<proteinExistence type="inferred from homology"/>
<comment type="function">
    <text evidence="1">Component of the SMC5-SMC6 complex, that promotes sister chromatid alignment after DNA damage and facilitates double-stranded DNA breaks (DSBs) repair via homologous recombination between sister chromatids.</text>
</comment>
<reference evidence="2 3" key="2">
    <citation type="journal article" date="2013" name="Plant Cell Physiol.">
        <title>Rice Annotation Project Database (RAP-DB): an integrative and interactive database for rice genomics.</title>
        <authorList>
            <person name="Sakai H."/>
            <person name="Lee S.S."/>
            <person name="Tanaka T."/>
            <person name="Numa H."/>
            <person name="Kim J."/>
            <person name="Kawahara Y."/>
            <person name="Wakimoto H."/>
            <person name="Yang C.C."/>
            <person name="Iwamoto M."/>
            <person name="Abe T."/>
            <person name="Yamada Y."/>
            <person name="Muto A."/>
            <person name="Inokuchi H."/>
            <person name="Ikemura T."/>
            <person name="Matsumoto T."/>
            <person name="Sasaki T."/>
            <person name="Itoh T."/>
        </authorList>
    </citation>
    <scope>NUCLEOTIDE SEQUENCE [LARGE SCALE GENOMIC DNA]</scope>
    <source>
        <strain evidence="3">cv. Nipponbare</strain>
    </source>
</reference>
<evidence type="ECO:0000256" key="1">
    <source>
        <dbReference type="RuleBase" id="RU365071"/>
    </source>
</evidence>
<evidence type="ECO:0000313" key="2">
    <source>
        <dbReference type="EMBL" id="BAS77438.1"/>
    </source>
</evidence>
<dbReference type="PANTHER" id="PTHR16140:SF0">
    <property type="entry name" value="NON-STRUCTURAL MAINTENANCE OF CHROMOSOMES ELEMENT 4"/>
    <property type="match status" value="1"/>
</dbReference>
<keyword evidence="1" id="KW-0227">DNA damage</keyword>
<reference evidence="2 3" key="3">
    <citation type="journal article" date="2013" name="Rice">
        <title>Improvement of the Oryza sativa Nipponbare reference genome using next generation sequence and optical map data.</title>
        <authorList>
            <person name="Kawahara Y."/>
            <person name="de la Bastide M."/>
            <person name="Hamilton J.P."/>
            <person name="Kanamori H."/>
            <person name="McCombie W.R."/>
            <person name="Ouyang S."/>
            <person name="Schwartz D.C."/>
            <person name="Tanaka T."/>
            <person name="Wu J."/>
            <person name="Zhou S."/>
            <person name="Childs K.L."/>
            <person name="Davidson R.M."/>
            <person name="Lin H."/>
            <person name="Quesada-Ocampo L."/>
            <person name="Vaillancourt B."/>
            <person name="Sakai H."/>
            <person name="Lee S.S."/>
            <person name="Kim J."/>
            <person name="Numa H."/>
            <person name="Itoh T."/>
            <person name="Buell C.R."/>
            <person name="Matsumoto T."/>
        </authorList>
    </citation>
    <scope>NUCLEOTIDE SEQUENCE [LARGE SCALE GENOMIC DNA]</scope>
    <source>
        <strain evidence="3">cv. Nipponbare</strain>
    </source>
</reference>